<keyword evidence="3" id="KW-1185">Reference proteome</keyword>
<feature type="compositionally biased region" description="Basic and acidic residues" evidence="1">
    <location>
        <begin position="104"/>
        <end position="117"/>
    </location>
</feature>
<evidence type="ECO:0000313" key="3">
    <source>
        <dbReference type="Proteomes" id="UP000694544"/>
    </source>
</evidence>
<feature type="region of interest" description="Disordered" evidence="1">
    <location>
        <begin position="64"/>
        <end position="126"/>
    </location>
</feature>
<dbReference type="AlphaFoldDB" id="A0A8C6FF02"/>
<organism evidence="2 3">
    <name type="scientific">Moschus moschiferus</name>
    <name type="common">Siberian musk deer</name>
    <name type="synonym">Moschus sibiricus</name>
    <dbReference type="NCBI Taxonomy" id="68415"/>
    <lineage>
        <taxon>Eukaryota</taxon>
        <taxon>Metazoa</taxon>
        <taxon>Chordata</taxon>
        <taxon>Craniata</taxon>
        <taxon>Vertebrata</taxon>
        <taxon>Euteleostomi</taxon>
        <taxon>Mammalia</taxon>
        <taxon>Eutheria</taxon>
        <taxon>Laurasiatheria</taxon>
        <taxon>Artiodactyla</taxon>
        <taxon>Ruminantia</taxon>
        <taxon>Pecora</taxon>
        <taxon>Moschidae</taxon>
        <taxon>Moschus</taxon>
    </lineage>
</organism>
<sequence length="182" mass="19439">KQPRSSKGLHKISTKTQRIFNKRVVITLIHSLTEGTRGGGPWQRASLGQPHIAPLTDGVHSVREQQSPGAAPSGGGGGFGPCVSSADDHHVEVPGPGCRAVTAEPDRRKVQFGEGSRDPAATASDREHCWRKAESVTRSLTLARGKHLGEKAFREQPSCCDVTASRLRPASPLIGSLARLSW</sequence>
<accession>A0A8C6FF02</accession>
<evidence type="ECO:0000313" key="2">
    <source>
        <dbReference type="Ensembl" id="ENSMMSP00000001333.1"/>
    </source>
</evidence>
<protein>
    <submittedName>
        <fullName evidence="2">Uncharacterized protein</fullName>
    </submittedName>
</protein>
<evidence type="ECO:0000256" key="1">
    <source>
        <dbReference type="SAM" id="MobiDB-lite"/>
    </source>
</evidence>
<dbReference type="Ensembl" id="ENSMMST00000001463.1">
    <property type="protein sequence ID" value="ENSMMSP00000001333.1"/>
    <property type="gene ID" value="ENSMMSG00000001075.1"/>
</dbReference>
<reference evidence="2" key="2">
    <citation type="submission" date="2025-09" db="UniProtKB">
        <authorList>
            <consortium name="Ensembl"/>
        </authorList>
    </citation>
    <scope>IDENTIFICATION</scope>
</reference>
<proteinExistence type="predicted"/>
<dbReference type="GeneTree" id="ENSGT01140000284660"/>
<dbReference type="Proteomes" id="UP000694544">
    <property type="component" value="Unplaced"/>
</dbReference>
<reference evidence="2" key="1">
    <citation type="submission" date="2025-08" db="UniProtKB">
        <authorList>
            <consortium name="Ensembl"/>
        </authorList>
    </citation>
    <scope>IDENTIFICATION</scope>
</reference>
<name>A0A8C6FF02_MOSMO</name>